<evidence type="ECO:0000313" key="3">
    <source>
        <dbReference type="Proteomes" id="UP001215598"/>
    </source>
</evidence>
<feature type="region of interest" description="Disordered" evidence="1">
    <location>
        <begin position="1"/>
        <end position="43"/>
    </location>
</feature>
<dbReference type="EMBL" id="JARKIB010000219">
    <property type="protein sequence ID" value="KAJ7722519.1"/>
    <property type="molecule type" value="Genomic_DNA"/>
</dbReference>
<proteinExistence type="predicted"/>
<organism evidence="2 3">
    <name type="scientific">Mycena metata</name>
    <dbReference type="NCBI Taxonomy" id="1033252"/>
    <lineage>
        <taxon>Eukaryota</taxon>
        <taxon>Fungi</taxon>
        <taxon>Dikarya</taxon>
        <taxon>Basidiomycota</taxon>
        <taxon>Agaricomycotina</taxon>
        <taxon>Agaricomycetes</taxon>
        <taxon>Agaricomycetidae</taxon>
        <taxon>Agaricales</taxon>
        <taxon>Marasmiineae</taxon>
        <taxon>Mycenaceae</taxon>
        <taxon>Mycena</taxon>
    </lineage>
</organism>
<reference evidence="2" key="1">
    <citation type="submission" date="2023-03" db="EMBL/GenBank/DDBJ databases">
        <title>Massive genome expansion in bonnet fungi (Mycena s.s.) driven by repeated elements and novel gene families across ecological guilds.</title>
        <authorList>
            <consortium name="Lawrence Berkeley National Laboratory"/>
            <person name="Harder C.B."/>
            <person name="Miyauchi S."/>
            <person name="Viragh M."/>
            <person name="Kuo A."/>
            <person name="Thoen E."/>
            <person name="Andreopoulos B."/>
            <person name="Lu D."/>
            <person name="Skrede I."/>
            <person name="Drula E."/>
            <person name="Henrissat B."/>
            <person name="Morin E."/>
            <person name="Kohler A."/>
            <person name="Barry K."/>
            <person name="LaButti K."/>
            <person name="Morin E."/>
            <person name="Salamov A."/>
            <person name="Lipzen A."/>
            <person name="Mereny Z."/>
            <person name="Hegedus B."/>
            <person name="Baldrian P."/>
            <person name="Stursova M."/>
            <person name="Weitz H."/>
            <person name="Taylor A."/>
            <person name="Grigoriev I.V."/>
            <person name="Nagy L.G."/>
            <person name="Martin F."/>
            <person name="Kauserud H."/>
        </authorList>
    </citation>
    <scope>NUCLEOTIDE SEQUENCE</scope>
    <source>
        <strain evidence="2">CBHHK182m</strain>
    </source>
</reference>
<gene>
    <name evidence="2" type="ORF">B0H16DRAFT_1473323</name>
</gene>
<evidence type="ECO:0000313" key="2">
    <source>
        <dbReference type="EMBL" id="KAJ7722519.1"/>
    </source>
</evidence>
<dbReference type="AlphaFoldDB" id="A0AAD7MLD1"/>
<accession>A0AAD7MLD1</accession>
<protein>
    <submittedName>
        <fullName evidence="2">Uncharacterized protein</fullName>
    </submittedName>
</protein>
<evidence type="ECO:0000256" key="1">
    <source>
        <dbReference type="SAM" id="MobiDB-lite"/>
    </source>
</evidence>
<keyword evidence="3" id="KW-1185">Reference proteome</keyword>
<sequence length="352" mass="39210">MGKKKATNSRTEASKVCRFGGGSELDGQGANSVEHQTPDVDDWPIVPNDVLNPLQGVRPAAPVGVSVYGALHEDNQGHCTKSAALDERARDEVSAPPSFSGTRNRCVPNTLQIRQDSPFLVHHSCLYGWRKEETSTVGTREAAMRTYVPFDNALSLGIRVDWAGGRAEAEKMVVVKRKEALFCQPPVAEIPEKRCYIRGQRKVGAGDGQGLSDQERNRATVAQNTIVDECSWWSTSRRNWISERGEKEKQQVFLDTEEIIAGRRRGLGPDGSEVFPRGEGILKRRGQVGRSVFVNVFVNPVVVVNATGHKLRSQKGRNKLWKARRVEARKAFRNADSRRTLQRSKTVSWTCY</sequence>
<comment type="caution">
    <text evidence="2">The sequence shown here is derived from an EMBL/GenBank/DDBJ whole genome shotgun (WGS) entry which is preliminary data.</text>
</comment>
<dbReference type="Proteomes" id="UP001215598">
    <property type="component" value="Unassembled WGS sequence"/>
</dbReference>
<name>A0AAD7MLD1_9AGAR</name>